<feature type="compositionally biased region" description="Polar residues" evidence="1">
    <location>
        <begin position="53"/>
        <end position="63"/>
    </location>
</feature>
<dbReference type="EMBL" id="LSRL02000043">
    <property type="protein sequence ID" value="TDG47501.1"/>
    <property type="molecule type" value="Genomic_DNA"/>
</dbReference>
<gene>
    <name evidence="2" type="ORF">AWZ03_006093</name>
</gene>
<evidence type="ECO:0000313" key="3">
    <source>
        <dbReference type="Proteomes" id="UP000295192"/>
    </source>
</evidence>
<dbReference type="Proteomes" id="UP000295192">
    <property type="component" value="Unassembled WGS sequence"/>
</dbReference>
<reference evidence="2 3" key="1">
    <citation type="journal article" date="2019" name="J. Hered.">
        <title>An Improved Genome Assembly for Drosophila navojoa, the Basal Species in the mojavensis Cluster.</title>
        <authorList>
            <person name="Vanderlinde T."/>
            <person name="Dupim E.G."/>
            <person name="Nazario-Yepiz N.O."/>
            <person name="Carvalho A.B."/>
        </authorList>
    </citation>
    <scope>NUCLEOTIDE SEQUENCE [LARGE SCALE GENOMIC DNA]</scope>
    <source>
        <strain evidence="2">Navoj_Jal97</strain>
        <tissue evidence="2">Whole organism</tissue>
    </source>
</reference>
<name>A0A484BIB3_DRONA</name>
<proteinExistence type="predicted"/>
<evidence type="ECO:0000313" key="2">
    <source>
        <dbReference type="EMBL" id="TDG47501.1"/>
    </source>
</evidence>
<sequence length="210" mass="24984">MSRHGLVLLGNISQLLLSRSNVRPLERCGRRLRPVTATFATLRVWPGVEQQQHRNFATSTTSADDGDESWRKKHEKHKQQSLATALRAAYDEKYYQERDLADRFNSFLTRRKVQNRNINIARLRKQLYRDRKRFNELKERLNVTKQIQAQSAKSQTSADIKKEMKRQSMPKQRKYMSVMEYRAFKNEQLLKSYGRNQKRVKMPKAKPSWK</sequence>
<organism evidence="2 3">
    <name type="scientific">Drosophila navojoa</name>
    <name type="common">Fruit fly</name>
    <dbReference type="NCBI Taxonomy" id="7232"/>
    <lineage>
        <taxon>Eukaryota</taxon>
        <taxon>Metazoa</taxon>
        <taxon>Ecdysozoa</taxon>
        <taxon>Arthropoda</taxon>
        <taxon>Hexapoda</taxon>
        <taxon>Insecta</taxon>
        <taxon>Pterygota</taxon>
        <taxon>Neoptera</taxon>
        <taxon>Endopterygota</taxon>
        <taxon>Diptera</taxon>
        <taxon>Brachycera</taxon>
        <taxon>Muscomorpha</taxon>
        <taxon>Ephydroidea</taxon>
        <taxon>Drosophilidae</taxon>
        <taxon>Drosophila</taxon>
    </lineage>
</organism>
<feature type="compositionally biased region" description="Polar residues" evidence="1">
    <location>
        <begin position="148"/>
        <end position="158"/>
    </location>
</feature>
<dbReference type="OrthoDB" id="278338at2759"/>
<accession>A0A484BIB3</accession>
<protein>
    <submittedName>
        <fullName evidence="2">Uncharacterized protein</fullName>
    </submittedName>
</protein>
<dbReference type="AlphaFoldDB" id="A0A484BIB3"/>
<evidence type="ECO:0000256" key="1">
    <source>
        <dbReference type="SAM" id="MobiDB-lite"/>
    </source>
</evidence>
<keyword evidence="3" id="KW-1185">Reference proteome</keyword>
<comment type="caution">
    <text evidence="2">The sequence shown here is derived from an EMBL/GenBank/DDBJ whole genome shotgun (WGS) entry which is preliminary data.</text>
</comment>
<feature type="region of interest" description="Disordered" evidence="1">
    <location>
        <begin position="53"/>
        <end position="78"/>
    </location>
</feature>
<feature type="region of interest" description="Disordered" evidence="1">
    <location>
        <begin position="148"/>
        <end position="172"/>
    </location>
</feature>